<reference evidence="1" key="1">
    <citation type="submission" date="2020-02" db="EMBL/GenBank/DDBJ databases">
        <authorList>
            <person name="Meier V. D."/>
        </authorList>
    </citation>
    <scope>NUCLEOTIDE SEQUENCE</scope>
    <source>
        <strain evidence="1">AVDCRST_MAG76</strain>
    </source>
</reference>
<name>A0A6J4IVM0_9ACTN</name>
<gene>
    <name evidence="1" type="ORF">AVDCRST_MAG76-2871</name>
</gene>
<dbReference type="EMBL" id="CADCSZ010000172">
    <property type="protein sequence ID" value="CAA9261936.1"/>
    <property type="molecule type" value="Genomic_DNA"/>
</dbReference>
<accession>A0A6J4IVM0</accession>
<proteinExistence type="predicted"/>
<evidence type="ECO:0000313" key="1">
    <source>
        <dbReference type="EMBL" id="CAA9261936.1"/>
    </source>
</evidence>
<organism evidence="1">
    <name type="scientific">uncultured Acidimicrobiales bacterium</name>
    <dbReference type="NCBI Taxonomy" id="310071"/>
    <lineage>
        <taxon>Bacteria</taxon>
        <taxon>Bacillati</taxon>
        <taxon>Actinomycetota</taxon>
        <taxon>Acidimicrobiia</taxon>
        <taxon>Acidimicrobiales</taxon>
        <taxon>environmental samples</taxon>
    </lineage>
</organism>
<dbReference type="AlphaFoldDB" id="A0A6J4IVM0"/>
<sequence length="157" mass="16156">MTTGAATPLLDGLVAFLGGDGWPISRPPGPVPTVETRCAGATAEWVCTGRTLEQEGQVVFDSALPMSVPHEMGPAIGLLLAAANWSLRTGAFALDPASGQVRLRTSLVTTSSPLLPAPAAKALVHGNVLIVDRCLPTLQAAAAGTLDLPQALERLTR</sequence>
<protein>
    <submittedName>
        <fullName evidence="1">Uncharacterized protein</fullName>
    </submittedName>
</protein>